<dbReference type="HOGENOM" id="CLU_2928290_0_0_6"/>
<feature type="non-terminal residue" evidence="1">
    <location>
        <position position="1"/>
    </location>
</feature>
<evidence type="ECO:0000313" key="2">
    <source>
        <dbReference type="Proteomes" id="UP000004986"/>
    </source>
</evidence>
<comment type="caution">
    <text evidence="1">The sequence shown here is derived from an EMBL/GenBank/DDBJ whole genome shotgun (WGS) entry which is preliminary data.</text>
</comment>
<organism evidence="1 2">
    <name type="scientific">Pseudomonas syringae pv. pisi str. 1704B</name>
    <dbReference type="NCBI Taxonomy" id="629263"/>
    <lineage>
        <taxon>Bacteria</taxon>
        <taxon>Pseudomonadati</taxon>
        <taxon>Pseudomonadota</taxon>
        <taxon>Gammaproteobacteria</taxon>
        <taxon>Pseudomonadales</taxon>
        <taxon>Pseudomonadaceae</taxon>
        <taxon>Pseudomonas</taxon>
        <taxon>Pseudomonas syringae</taxon>
    </lineage>
</organism>
<name>F3GL16_PSESJ</name>
<dbReference type="EMBL" id="AEAI01002504">
    <property type="protein sequence ID" value="EGH47769.1"/>
    <property type="molecule type" value="Genomic_DNA"/>
</dbReference>
<sequence>GILKFLCIKGSMFAGGNAFASDNEIVELTPAALNIVSNWLKEIDVPTHCIFTFIDLSLVN</sequence>
<dbReference type="AlphaFoldDB" id="F3GL16"/>
<proteinExistence type="predicted"/>
<dbReference type="Proteomes" id="UP000004986">
    <property type="component" value="Unassembled WGS sequence"/>
</dbReference>
<accession>F3GL16</accession>
<protein>
    <submittedName>
        <fullName evidence="1">Uncharacterized protein</fullName>
    </submittedName>
</protein>
<evidence type="ECO:0000313" key="1">
    <source>
        <dbReference type="EMBL" id="EGH47769.1"/>
    </source>
</evidence>
<gene>
    <name evidence="1" type="ORF">PSYPI_38052</name>
</gene>
<keyword evidence="2" id="KW-1185">Reference proteome</keyword>
<reference evidence="1 2" key="1">
    <citation type="journal article" date="2011" name="PLoS Pathog.">
        <title>Dynamic evolution of pathogenicity revealed by sequencing and comparative genomics of 19 Pseudomonas syringae isolates.</title>
        <authorList>
            <person name="Baltrus D.A."/>
            <person name="Nishimura M.T."/>
            <person name="Romanchuk A."/>
            <person name="Chang J.H."/>
            <person name="Mukhtar M.S."/>
            <person name="Cherkis K."/>
            <person name="Roach J."/>
            <person name="Grant S.R."/>
            <person name="Jones C.D."/>
            <person name="Dangl J.L."/>
        </authorList>
    </citation>
    <scope>NUCLEOTIDE SEQUENCE [LARGE SCALE GENOMIC DNA]</scope>
    <source>
        <strain evidence="1 2">1704B</strain>
    </source>
</reference>